<dbReference type="SUPFAM" id="SSF53335">
    <property type="entry name" value="S-adenosyl-L-methionine-dependent methyltransferases"/>
    <property type="match status" value="1"/>
</dbReference>
<dbReference type="CDD" id="cd02440">
    <property type="entry name" value="AdoMet_MTases"/>
    <property type="match status" value="1"/>
</dbReference>
<reference evidence="5" key="1">
    <citation type="submission" date="2024-02" db="EMBL/GenBank/DDBJ databases">
        <title>Sediminibacterium planktonica sp. nov. and Sediminibacterium longus sp. nov., isolated from surface lake and river water.</title>
        <authorList>
            <person name="Watanabe K."/>
            <person name="Takemine S."/>
            <person name="Ishii Y."/>
            <person name="Ogata Y."/>
            <person name="Shindo C."/>
            <person name="Suda W."/>
        </authorList>
    </citation>
    <scope>NUCLEOTIDE SEQUENCE</scope>
    <source>
        <strain evidence="5">KACHI17</strain>
    </source>
</reference>
<dbReference type="Gene3D" id="3.40.50.150">
    <property type="entry name" value="Vaccinia Virus protein VP39"/>
    <property type="match status" value="1"/>
</dbReference>
<dbReference type="PROSITE" id="PS51585">
    <property type="entry name" value="SAM_MT_TPMT"/>
    <property type="match status" value="1"/>
</dbReference>
<dbReference type="InterPro" id="IPR029063">
    <property type="entry name" value="SAM-dependent_MTases_sf"/>
</dbReference>
<dbReference type="GO" id="GO:0008757">
    <property type="term" value="F:S-adenosylmethionine-dependent methyltransferase activity"/>
    <property type="evidence" value="ECO:0007669"/>
    <property type="project" value="InterPro"/>
</dbReference>
<evidence type="ECO:0000256" key="3">
    <source>
        <dbReference type="ARBA" id="ARBA00022679"/>
    </source>
</evidence>
<sequence>MNQFLSGEYWNNRYLQQQTGWDIGNVSTPLKEYIDQLTDKDCSILIPGGGNSYEALYLLEQGFTDITVIDLAPAVTEKLKQQTVTNADKIKIITGDFFDLEGQYDLILEQTFFCAIDPELRKQYVIKMAALLKPHGKLVGVLFNRSFEGGPPFGGNETEYNHLFSSTFRHIRMEPCYNSIPPRVGSELFIVMRK</sequence>
<keyword evidence="3" id="KW-0808">Transferase</keyword>
<dbReference type="PANTHER" id="PTHR32183:SF6">
    <property type="entry name" value="CYSTEINE SULFINATE DESULFINASE_CYSTEINE DESULFURASE AND RELATED ENZYMES"/>
    <property type="match status" value="1"/>
</dbReference>
<evidence type="ECO:0000256" key="1">
    <source>
        <dbReference type="ARBA" id="ARBA00022553"/>
    </source>
</evidence>
<dbReference type="InterPro" id="IPR008854">
    <property type="entry name" value="TPMT"/>
</dbReference>
<dbReference type="PANTHER" id="PTHR32183">
    <property type="match status" value="1"/>
</dbReference>
<accession>A0AAT9GG58</accession>
<dbReference type="AlphaFoldDB" id="A0AAT9GG58"/>
<gene>
    <name evidence="5" type="ORF">KACHI17_04480</name>
</gene>
<name>A0AAT9GG58_9BACT</name>
<keyword evidence="1" id="KW-0597">Phosphoprotein</keyword>
<dbReference type="RefSeq" id="WP_353549883.1">
    <property type="nucleotide sequence ID" value="NZ_AP029612.1"/>
</dbReference>
<evidence type="ECO:0000313" key="5">
    <source>
        <dbReference type="EMBL" id="BFG69567.1"/>
    </source>
</evidence>
<keyword evidence="2 5" id="KW-0489">Methyltransferase</keyword>
<keyword evidence="4" id="KW-0949">S-adenosyl-L-methionine</keyword>
<dbReference type="EMBL" id="AP029612">
    <property type="protein sequence ID" value="BFG69567.1"/>
    <property type="molecule type" value="Genomic_DNA"/>
</dbReference>
<evidence type="ECO:0000256" key="4">
    <source>
        <dbReference type="ARBA" id="ARBA00022691"/>
    </source>
</evidence>
<organism evidence="5">
    <name type="scientific">Sediminibacterium sp. KACHI17</name>
    <dbReference type="NCBI Taxonomy" id="1751071"/>
    <lineage>
        <taxon>Bacteria</taxon>
        <taxon>Pseudomonadati</taxon>
        <taxon>Bacteroidota</taxon>
        <taxon>Chitinophagia</taxon>
        <taxon>Chitinophagales</taxon>
        <taxon>Chitinophagaceae</taxon>
        <taxon>Sediminibacterium</taxon>
    </lineage>
</organism>
<protein>
    <submittedName>
        <fullName evidence="5">Methyltransferase domain-containing protein</fullName>
    </submittedName>
</protein>
<proteinExistence type="predicted"/>
<dbReference type="Pfam" id="PF05724">
    <property type="entry name" value="TPMT"/>
    <property type="match status" value="1"/>
</dbReference>
<dbReference type="GO" id="GO:0032259">
    <property type="term" value="P:methylation"/>
    <property type="evidence" value="ECO:0007669"/>
    <property type="project" value="UniProtKB-KW"/>
</dbReference>
<evidence type="ECO:0000256" key="2">
    <source>
        <dbReference type="ARBA" id="ARBA00022603"/>
    </source>
</evidence>